<gene>
    <name evidence="1" type="ORF">THOM_1644</name>
</gene>
<evidence type="ECO:0000313" key="2">
    <source>
        <dbReference type="Proteomes" id="UP000011185"/>
    </source>
</evidence>
<dbReference type="AlphaFoldDB" id="L7JXC6"/>
<dbReference type="EMBL" id="JH993965">
    <property type="protein sequence ID" value="ELQ75402.1"/>
    <property type="molecule type" value="Genomic_DNA"/>
</dbReference>
<dbReference type="VEuPathDB" id="MicrosporidiaDB:THOM_1644"/>
<organism evidence="1 2">
    <name type="scientific">Trachipleistophora hominis</name>
    <name type="common">Microsporidian parasite</name>
    <dbReference type="NCBI Taxonomy" id="72359"/>
    <lineage>
        <taxon>Eukaryota</taxon>
        <taxon>Fungi</taxon>
        <taxon>Fungi incertae sedis</taxon>
        <taxon>Microsporidia</taxon>
        <taxon>Pleistophoridae</taxon>
        <taxon>Trachipleistophora</taxon>
    </lineage>
</organism>
<proteinExistence type="predicted"/>
<evidence type="ECO:0000313" key="1">
    <source>
        <dbReference type="EMBL" id="ELQ75402.1"/>
    </source>
</evidence>
<name>L7JXC6_TRAHO</name>
<dbReference type="OrthoDB" id="10401986at2759"/>
<dbReference type="OMA" id="NINKACS"/>
<sequence>MDKIIEAQKLNGKSLHAIEPHLQKITAEKSQKLAIWLADCSYDEVDANSMLRFIKTYMRSAHPVFIVEIYQYLQKKDKTLLREYVERFKQMDTCDKGTDRKIKRVEKKKMVDKTDKRIKREAIKRANKCVRQQRDERIETKEKLKIFTAMCRNINKACSITFNSILLRSSCAKAIKK</sequence>
<protein>
    <submittedName>
        <fullName evidence="1">Uncharacterized protein</fullName>
    </submittedName>
</protein>
<reference evidence="1 2" key="1">
    <citation type="journal article" date="2012" name="PLoS Pathog.">
        <title>The genome of the obligate intracellular parasite Trachipleistophora hominis: new insights into microsporidian genome dynamics and reductive evolution.</title>
        <authorList>
            <person name="Heinz E."/>
            <person name="Williams T.A."/>
            <person name="Nakjang S."/>
            <person name="Noel C.J."/>
            <person name="Swan D.C."/>
            <person name="Goldberg A.V."/>
            <person name="Harris S.R."/>
            <person name="Weinmaier T."/>
            <person name="Markert S."/>
            <person name="Becher D."/>
            <person name="Bernhardt J."/>
            <person name="Dagan T."/>
            <person name="Hacker C."/>
            <person name="Lucocq J.M."/>
            <person name="Schweder T."/>
            <person name="Rattei T."/>
            <person name="Hall N."/>
            <person name="Hirt R.P."/>
            <person name="Embley T.M."/>
        </authorList>
    </citation>
    <scope>NUCLEOTIDE SEQUENCE [LARGE SCALE GENOMIC DNA]</scope>
</reference>
<accession>L7JXC6</accession>
<dbReference type="InParanoid" id="L7JXC6"/>
<dbReference type="HOGENOM" id="CLU_1696837_0_0_1"/>
<dbReference type="Proteomes" id="UP000011185">
    <property type="component" value="Unassembled WGS sequence"/>
</dbReference>
<keyword evidence="2" id="KW-1185">Reference proteome</keyword>